<keyword evidence="3" id="KW-1185">Reference proteome</keyword>
<keyword evidence="1" id="KW-1133">Transmembrane helix</keyword>
<dbReference type="Proteomes" id="UP000009875">
    <property type="component" value="Unassembled WGS sequence"/>
</dbReference>
<dbReference type="STRING" id="883081.HMPREF9698_01101"/>
<gene>
    <name evidence="2" type="ORF">HMPREF9698_01101</name>
</gene>
<evidence type="ECO:0000313" key="3">
    <source>
        <dbReference type="Proteomes" id="UP000009875"/>
    </source>
</evidence>
<dbReference type="OrthoDB" id="2139682at2"/>
<dbReference type="AlphaFoldDB" id="K9E9J9"/>
<accession>K9E9J9</accession>
<reference evidence="2 3" key="1">
    <citation type="submission" date="2012-09" db="EMBL/GenBank/DDBJ databases">
        <title>The Genome Sequence of Alloiococcus otitis ATCC 51267.</title>
        <authorList>
            <consortium name="The Broad Institute Genome Sequencing Platform"/>
            <person name="Earl A."/>
            <person name="Ward D."/>
            <person name="Feldgarden M."/>
            <person name="Gevers D."/>
            <person name="Huys G."/>
            <person name="Walker B."/>
            <person name="Young S.K."/>
            <person name="Zeng Q."/>
            <person name="Gargeya S."/>
            <person name="Fitzgerald M."/>
            <person name="Haas B."/>
            <person name="Abouelleil A."/>
            <person name="Alvarado L."/>
            <person name="Arachchi H.M."/>
            <person name="Berlin A.M."/>
            <person name="Chapman S.B."/>
            <person name="Goldberg J."/>
            <person name="Griggs A."/>
            <person name="Gujja S."/>
            <person name="Hansen M."/>
            <person name="Howarth C."/>
            <person name="Imamovic A."/>
            <person name="Larimer J."/>
            <person name="McCowen C."/>
            <person name="Montmayeur A."/>
            <person name="Murphy C."/>
            <person name="Neiman D."/>
            <person name="Pearson M."/>
            <person name="Priest M."/>
            <person name="Roberts A."/>
            <person name="Saif S."/>
            <person name="Shea T."/>
            <person name="Sisk P."/>
            <person name="Sykes S."/>
            <person name="Wortman J."/>
            <person name="Nusbaum C."/>
            <person name="Birren B."/>
        </authorList>
    </citation>
    <scope>NUCLEOTIDE SEQUENCE [LARGE SCALE GENOMIC DNA]</scope>
    <source>
        <strain evidence="2 3">ATCC 51267</strain>
    </source>
</reference>
<feature type="transmembrane region" description="Helical" evidence="1">
    <location>
        <begin position="6"/>
        <end position="26"/>
    </location>
</feature>
<evidence type="ECO:0000313" key="2">
    <source>
        <dbReference type="EMBL" id="EKU93353.1"/>
    </source>
</evidence>
<sequence>MEIDIVSIGTIAGAVIAIVSLAKLVVEPFRTTMRRNDETMWTLKKSIDGLARDMQESRKETENMKKIIDNHEVRIGRNEDNIIRHGERIEKNKNKLEN</sequence>
<evidence type="ECO:0000256" key="1">
    <source>
        <dbReference type="SAM" id="Phobius"/>
    </source>
</evidence>
<evidence type="ECO:0008006" key="4">
    <source>
        <dbReference type="Google" id="ProtNLM"/>
    </source>
</evidence>
<dbReference type="HOGENOM" id="CLU_2358402_0_0_9"/>
<dbReference type="EMBL" id="AGXA01000021">
    <property type="protein sequence ID" value="EKU93353.1"/>
    <property type="molecule type" value="Genomic_DNA"/>
</dbReference>
<comment type="caution">
    <text evidence="2">The sequence shown here is derived from an EMBL/GenBank/DDBJ whole genome shotgun (WGS) entry which is preliminary data.</text>
</comment>
<dbReference type="Gene3D" id="1.20.5.340">
    <property type="match status" value="1"/>
</dbReference>
<keyword evidence="1" id="KW-0812">Transmembrane</keyword>
<dbReference type="RefSeq" id="WP_003778184.1">
    <property type="nucleotide sequence ID" value="NZ_JH992959.1"/>
</dbReference>
<keyword evidence="1" id="KW-0472">Membrane</keyword>
<protein>
    <recommendedName>
        <fullName evidence="4">Phage protein</fullName>
    </recommendedName>
</protein>
<organism evidence="2 3">
    <name type="scientific">Alloiococcus otitis ATCC 51267</name>
    <dbReference type="NCBI Taxonomy" id="883081"/>
    <lineage>
        <taxon>Bacteria</taxon>
        <taxon>Bacillati</taxon>
        <taxon>Bacillota</taxon>
        <taxon>Bacilli</taxon>
        <taxon>Lactobacillales</taxon>
        <taxon>Carnobacteriaceae</taxon>
        <taxon>Alloiococcus</taxon>
    </lineage>
</organism>
<proteinExistence type="predicted"/>
<name>K9E9J9_9LACT</name>